<evidence type="ECO:0000256" key="2">
    <source>
        <dbReference type="ARBA" id="ARBA00007456"/>
    </source>
</evidence>
<dbReference type="OrthoDB" id="1921208at2759"/>
<dbReference type="GO" id="GO:0048046">
    <property type="term" value="C:apoplast"/>
    <property type="evidence" value="ECO:0007669"/>
    <property type="project" value="UniProtKB-SubCell"/>
</dbReference>
<comment type="similarity">
    <text evidence="2 12">Belongs to the germin family.</text>
</comment>
<dbReference type="GO" id="GO:0009506">
    <property type="term" value="C:plasmodesma"/>
    <property type="evidence" value="ECO:0007669"/>
    <property type="project" value="UniProtKB-ARBA"/>
</dbReference>
<keyword evidence="8 9" id="KW-0464">Manganese</keyword>
<name>A0A803L929_CHEQI</name>
<evidence type="ECO:0000256" key="10">
    <source>
        <dbReference type="PIRSR" id="PIRSR601929-2"/>
    </source>
</evidence>
<reference evidence="14" key="1">
    <citation type="journal article" date="2017" name="Nature">
        <title>The genome of Chenopodium quinoa.</title>
        <authorList>
            <person name="Jarvis D.E."/>
            <person name="Ho Y.S."/>
            <person name="Lightfoot D.J."/>
            <person name="Schmoeckel S.M."/>
            <person name="Li B."/>
            <person name="Borm T.J.A."/>
            <person name="Ohyanagi H."/>
            <person name="Mineta K."/>
            <person name="Michell C.T."/>
            <person name="Saber N."/>
            <person name="Kharbatia N.M."/>
            <person name="Rupper R.R."/>
            <person name="Sharp A.R."/>
            <person name="Dally N."/>
            <person name="Boughton B.A."/>
            <person name="Woo Y.H."/>
            <person name="Gao G."/>
            <person name="Schijlen E.G.W.M."/>
            <person name="Guo X."/>
            <person name="Momin A.A."/>
            <person name="Negrao S."/>
            <person name="Al-Babili S."/>
            <person name="Gehring C."/>
            <person name="Roessner U."/>
            <person name="Jung C."/>
            <person name="Murphy K."/>
            <person name="Arold S.T."/>
            <person name="Gojobori T."/>
            <person name="van der Linden C.G."/>
            <person name="van Loo E.N."/>
            <person name="Jellen E.N."/>
            <person name="Maughan P.J."/>
            <person name="Tester M."/>
        </authorList>
    </citation>
    <scope>NUCLEOTIDE SEQUENCE [LARGE SCALE GENOMIC DNA]</scope>
    <source>
        <strain evidence="14">cv. PI 614886</strain>
    </source>
</reference>
<evidence type="ECO:0000256" key="7">
    <source>
        <dbReference type="ARBA" id="ARBA00023157"/>
    </source>
</evidence>
<dbReference type="GO" id="GO:0010497">
    <property type="term" value="P:plasmodesmata-mediated intercellular transport"/>
    <property type="evidence" value="ECO:0007669"/>
    <property type="project" value="UniProtKB-ARBA"/>
</dbReference>
<dbReference type="GO" id="GO:2000280">
    <property type="term" value="P:regulation of root development"/>
    <property type="evidence" value="ECO:0007669"/>
    <property type="project" value="UniProtKB-ARBA"/>
</dbReference>
<evidence type="ECO:0000256" key="4">
    <source>
        <dbReference type="ARBA" id="ARBA00022525"/>
    </source>
</evidence>
<dbReference type="Pfam" id="PF00190">
    <property type="entry name" value="Cupin_1"/>
    <property type="match status" value="1"/>
</dbReference>
<dbReference type="InterPro" id="IPR011051">
    <property type="entry name" value="RmlC_Cupin_sf"/>
</dbReference>
<keyword evidence="3 12" id="KW-0052">Apoplast</keyword>
<keyword evidence="6 12" id="KW-0732">Signal</keyword>
<feature type="domain" description="Cupin type-1" evidence="13">
    <location>
        <begin position="58"/>
        <end position="206"/>
    </location>
</feature>
<dbReference type="Proteomes" id="UP000596660">
    <property type="component" value="Unplaced"/>
</dbReference>
<feature type="chain" id="PRO_5031604167" description="Germin-like protein" evidence="12">
    <location>
        <begin position="20"/>
        <end position="214"/>
    </location>
</feature>
<evidence type="ECO:0000256" key="8">
    <source>
        <dbReference type="ARBA" id="ARBA00023211"/>
    </source>
</evidence>
<comment type="subcellular location">
    <subcellularLocation>
        <location evidence="1 12">Secreted</location>
        <location evidence="1 12">Extracellular space</location>
        <location evidence="1 12">Apoplast</location>
    </subcellularLocation>
</comment>
<dbReference type="CDD" id="cd02241">
    <property type="entry name" value="cupin_OxOx"/>
    <property type="match status" value="1"/>
</dbReference>
<evidence type="ECO:0000256" key="12">
    <source>
        <dbReference type="RuleBase" id="RU366015"/>
    </source>
</evidence>
<dbReference type="SUPFAM" id="SSF51182">
    <property type="entry name" value="RmlC-like cupins"/>
    <property type="match status" value="1"/>
</dbReference>
<feature type="binding site" evidence="10">
    <location>
        <position position="152"/>
    </location>
    <ligand>
        <name>Mn(2+)</name>
        <dbReference type="ChEBI" id="CHEBI:29035"/>
    </ligand>
</feature>
<accession>A0A803L929</accession>
<dbReference type="Gramene" id="AUR62008368-RA">
    <property type="protein sequence ID" value="AUR62008368-RA:cds"/>
    <property type="gene ID" value="AUR62008368"/>
</dbReference>
<dbReference type="SMR" id="A0A803L929"/>
<evidence type="ECO:0000313" key="15">
    <source>
        <dbReference type="Proteomes" id="UP000596660"/>
    </source>
</evidence>
<evidence type="ECO:0000313" key="14">
    <source>
        <dbReference type="EnsemblPlants" id="AUR62008368-RA:cds"/>
    </source>
</evidence>
<protein>
    <recommendedName>
        <fullName evidence="12">Germin-like protein</fullName>
    </recommendedName>
</protein>
<dbReference type="PRINTS" id="PR00325">
    <property type="entry name" value="GERMIN"/>
</dbReference>
<dbReference type="RefSeq" id="XP_021733793.1">
    <property type="nucleotide sequence ID" value="XM_021878101.1"/>
</dbReference>
<dbReference type="PANTHER" id="PTHR31238">
    <property type="entry name" value="GERMIN-LIKE PROTEIN SUBFAMILY 3 MEMBER 3"/>
    <property type="match status" value="1"/>
</dbReference>
<feature type="disulfide bond" evidence="11">
    <location>
        <begin position="29"/>
        <end position="44"/>
    </location>
</feature>
<dbReference type="OMA" id="HAITGQM"/>
<feature type="binding site" evidence="9">
    <location>
        <position position="93"/>
    </location>
    <ligand>
        <name>oxalate</name>
        <dbReference type="ChEBI" id="CHEBI:30623"/>
    </ligand>
</feature>
<dbReference type="GeneID" id="110700548"/>
<evidence type="ECO:0000256" key="3">
    <source>
        <dbReference type="ARBA" id="ARBA00022523"/>
    </source>
</evidence>
<dbReference type="SMART" id="SM00835">
    <property type="entry name" value="Cupin_1"/>
    <property type="match status" value="1"/>
</dbReference>
<evidence type="ECO:0000256" key="9">
    <source>
        <dbReference type="PIRSR" id="PIRSR601929-1"/>
    </source>
</evidence>
<gene>
    <name evidence="14" type="primary">LOC110700548</name>
</gene>
<dbReference type="EnsemblPlants" id="AUR62008368-RA">
    <property type="protein sequence ID" value="AUR62008368-RA:cds"/>
    <property type="gene ID" value="AUR62008368"/>
</dbReference>
<proteinExistence type="inferred from homology"/>
<evidence type="ECO:0000256" key="5">
    <source>
        <dbReference type="ARBA" id="ARBA00022723"/>
    </source>
</evidence>
<dbReference type="InterPro" id="IPR006045">
    <property type="entry name" value="Cupin_1"/>
</dbReference>
<dbReference type="AlphaFoldDB" id="A0A803L929"/>
<organism evidence="14 15">
    <name type="scientific">Chenopodium quinoa</name>
    <name type="common">Quinoa</name>
    <dbReference type="NCBI Taxonomy" id="63459"/>
    <lineage>
        <taxon>Eukaryota</taxon>
        <taxon>Viridiplantae</taxon>
        <taxon>Streptophyta</taxon>
        <taxon>Embryophyta</taxon>
        <taxon>Tracheophyta</taxon>
        <taxon>Spermatophyta</taxon>
        <taxon>Magnoliopsida</taxon>
        <taxon>eudicotyledons</taxon>
        <taxon>Gunneridae</taxon>
        <taxon>Pentapetalae</taxon>
        <taxon>Caryophyllales</taxon>
        <taxon>Chenopodiaceae</taxon>
        <taxon>Chenopodioideae</taxon>
        <taxon>Atripliceae</taxon>
        <taxon>Chenopodium</taxon>
    </lineage>
</organism>
<keyword evidence="7 11" id="KW-1015">Disulfide bond</keyword>
<reference evidence="14" key="2">
    <citation type="submission" date="2021-03" db="UniProtKB">
        <authorList>
            <consortium name="EnsemblPlants"/>
        </authorList>
    </citation>
    <scope>IDENTIFICATION</scope>
</reference>
<evidence type="ECO:0000259" key="13">
    <source>
        <dbReference type="SMART" id="SM00835"/>
    </source>
</evidence>
<keyword evidence="5 9" id="KW-0479">Metal-binding</keyword>
<feature type="binding site" evidence="10">
    <location>
        <position position="108"/>
    </location>
    <ligand>
        <name>Mn(2+)</name>
        <dbReference type="ChEBI" id="CHEBI:29035"/>
    </ligand>
</feature>
<keyword evidence="4 12" id="KW-0964">Secreted</keyword>
<feature type="signal peptide" evidence="12">
    <location>
        <begin position="1"/>
        <end position="19"/>
    </location>
</feature>
<evidence type="ECO:0000256" key="6">
    <source>
        <dbReference type="ARBA" id="ARBA00022729"/>
    </source>
</evidence>
<feature type="binding site" evidence="10">
    <location>
        <position position="113"/>
    </location>
    <ligand>
        <name>Mn(2+)</name>
        <dbReference type="ChEBI" id="CHEBI:29035"/>
    </ligand>
</feature>
<feature type="binding site" evidence="10">
    <location>
        <position position="106"/>
    </location>
    <ligand>
        <name>Mn(2+)</name>
        <dbReference type="ChEBI" id="CHEBI:29035"/>
    </ligand>
</feature>
<keyword evidence="15" id="KW-1185">Reference proteome</keyword>
<dbReference type="InterPro" id="IPR014710">
    <property type="entry name" value="RmlC-like_jellyroll"/>
</dbReference>
<dbReference type="Gene3D" id="2.60.120.10">
    <property type="entry name" value="Jelly Rolls"/>
    <property type="match status" value="1"/>
</dbReference>
<evidence type="ECO:0000256" key="1">
    <source>
        <dbReference type="ARBA" id="ARBA00004271"/>
    </source>
</evidence>
<dbReference type="GO" id="GO:0030145">
    <property type="term" value="F:manganese ion binding"/>
    <property type="evidence" value="ECO:0007669"/>
    <property type="project" value="UniProtKB-UniRule"/>
</dbReference>
<sequence>MAALFCIVVFLLAPFISHTADPDPLLDFCIADLSSSPSFSSFPCKPASNVTSEDFFFDGLMEEGNTSTIFGSKVTPGNVLTFPALNMLGLSMNRVDLAPNGMNPPHSHPRSSESGVVITGKVLVGFVTTGNVYYSKVLVPGQMFAIPRGLVHFQKNVGDKKAAIITSFNSQNPGTVIISTTLFGTQPSIPDHVLSQTFQVDSSVVHSIESKFGS</sequence>
<dbReference type="KEGG" id="cqi:110700548"/>
<dbReference type="FunFam" id="2.60.120.10:FF:000025">
    <property type="entry name" value="germin-like protein subfamily 2 member 1"/>
    <property type="match status" value="1"/>
</dbReference>
<feature type="binding site" evidence="9">
    <location>
        <position position="113"/>
    </location>
    <ligand>
        <name>oxalate</name>
        <dbReference type="ChEBI" id="CHEBI:30623"/>
    </ligand>
</feature>
<dbReference type="InterPro" id="IPR001929">
    <property type="entry name" value="Germin"/>
</dbReference>
<feature type="binding site" evidence="9">
    <location>
        <position position="103"/>
    </location>
    <ligand>
        <name>oxalate</name>
        <dbReference type="ChEBI" id="CHEBI:30623"/>
    </ligand>
</feature>
<feature type="binding site" evidence="9">
    <location>
        <position position="108"/>
    </location>
    <ligand>
        <name>oxalate</name>
        <dbReference type="ChEBI" id="CHEBI:30623"/>
    </ligand>
</feature>
<evidence type="ECO:0000256" key="11">
    <source>
        <dbReference type="PIRSR" id="PIRSR601929-3"/>
    </source>
</evidence>